<dbReference type="SUPFAM" id="SSF47413">
    <property type="entry name" value="lambda repressor-like DNA-binding domains"/>
    <property type="match status" value="1"/>
</dbReference>
<name>A0A4P2QE44_SORCE</name>
<reference evidence="1 2" key="1">
    <citation type="submission" date="2015-09" db="EMBL/GenBank/DDBJ databases">
        <title>Sorangium comparison.</title>
        <authorList>
            <person name="Zaburannyi N."/>
            <person name="Bunk B."/>
            <person name="Overmann J."/>
            <person name="Mueller R."/>
        </authorList>
    </citation>
    <scope>NUCLEOTIDE SEQUENCE [LARGE SCALE GENOMIC DNA]</scope>
    <source>
        <strain evidence="1 2">So ce836</strain>
    </source>
</reference>
<evidence type="ECO:0000313" key="1">
    <source>
        <dbReference type="EMBL" id="AUX28080.1"/>
    </source>
</evidence>
<organism evidence="1 2">
    <name type="scientific">Sorangium cellulosum</name>
    <name type="common">Polyangium cellulosum</name>
    <dbReference type="NCBI Taxonomy" id="56"/>
    <lineage>
        <taxon>Bacteria</taxon>
        <taxon>Pseudomonadati</taxon>
        <taxon>Myxococcota</taxon>
        <taxon>Polyangia</taxon>
        <taxon>Polyangiales</taxon>
        <taxon>Polyangiaceae</taxon>
        <taxon>Sorangium</taxon>
    </lineage>
</organism>
<gene>
    <name evidence="1" type="primary">ompR</name>
    <name evidence="1" type="ORF">SOCE836_001480</name>
</gene>
<protein>
    <submittedName>
        <fullName evidence="1">Transcriptional regulator</fullName>
    </submittedName>
</protein>
<dbReference type="Proteomes" id="UP000295497">
    <property type="component" value="Chromosome"/>
</dbReference>
<evidence type="ECO:0000313" key="2">
    <source>
        <dbReference type="Proteomes" id="UP000295497"/>
    </source>
</evidence>
<sequence>MQLYLIPPDGGQGSGVPARRRPRPCLSLTPIQRKRLRAALRNLRNAYGSWSCLAAVMGMAVDSLKGIAYGRDSGSPGTAQRAAKAAGVTVEQLLGGLVAADRCPTCGRSG</sequence>
<proteinExistence type="predicted"/>
<accession>A0A4P2QE44</accession>
<dbReference type="GO" id="GO:0003677">
    <property type="term" value="F:DNA binding"/>
    <property type="evidence" value="ECO:0007669"/>
    <property type="project" value="InterPro"/>
</dbReference>
<dbReference type="InterPro" id="IPR010982">
    <property type="entry name" value="Lambda_DNA-bd_dom_sf"/>
</dbReference>
<dbReference type="EMBL" id="CP012672">
    <property type="protein sequence ID" value="AUX28080.1"/>
    <property type="molecule type" value="Genomic_DNA"/>
</dbReference>
<dbReference type="AlphaFoldDB" id="A0A4P2QE44"/>